<proteinExistence type="predicted"/>
<keyword evidence="2" id="KW-1185">Reference proteome</keyword>
<dbReference type="Proteomes" id="UP000325577">
    <property type="component" value="Linkage Group LG8"/>
</dbReference>
<dbReference type="OrthoDB" id="1710249at2759"/>
<sequence length="210" mass="24372">MTARSSNHDSPSSSSPSSRLRRLTEIFRFFLHKSDNFLPLLSSLLKYIFSKALDLLSMDSPLFSEEDDFFGRDRSNRFQRLPEVVDDELYLVSYRWWNEARESLFGDSSEIKGVLYTVSSSFSRSGQTEIGSNDSESEIVLDLRRKDDAEKSDRDEEGVSGSHCALVSEWMFLRALKWHQDEKLAKRTMKLQLSREPAIYLCRVWPVTHL</sequence>
<organism evidence="1 2">
    <name type="scientific">Nyssa sinensis</name>
    <dbReference type="NCBI Taxonomy" id="561372"/>
    <lineage>
        <taxon>Eukaryota</taxon>
        <taxon>Viridiplantae</taxon>
        <taxon>Streptophyta</taxon>
        <taxon>Embryophyta</taxon>
        <taxon>Tracheophyta</taxon>
        <taxon>Spermatophyta</taxon>
        <taxon>Magnoliopsida</taxon>
        <taxon>eudicotyledons</taxon>
        <taxon>Gunneridae</taxon>
        <taxon>Pentapetalae</taxon>
        <taxon>asterids</taxon>
        <taxon>Cornales</taxon>
        <taxon>Nyssaceae</taxon>
        <taxon>Nyssa</taxon>
    </lineage>
</organism>
<protein>
    <recommendedName>
        <fullName evidence="3">DUSP domain-containing protein</fullName>
    </recommendedName>
</protein>
<dbReference type="AlphaFoldDB" id="A0A5J4ZDY4"/>
<evidence type="ECO:0008006" key="3">
    <source>
        <dbReference type="Google" id="ProtNLM"/>
    </source>
</evidence>
<evidence type="ECO:0000313" key="1">
    <source>
        <dbReference type="EMBL" id="KAA8516825.1"/>
    </source>
</evidence>
<reference evidence="1 2" key="1">
    <citation type="submission" date="2019-09" db="EMBL/GenBank/DDBJ databases">
        <title>A chromosome-level genome assembly of the Chinese tupelo Nyssa sinensis.</title>
        <authorList>
            <person name="Yang X."/>
            <person name="Kang M."/>
            <person name="Yang Y."/>
            <person name="Xiong H."/>
            <person name="Wang M."/>
            <person name="Zhang Z."/>
            <person name="Wang Z."/>
            <person name="Wu H."/>
            <person name="Ma T."/>
            <person name="Liu J."/>
            <person name="Xi Z."/>
        </authorList>
    </citation>
    <scope>NUCLEOTIDE SEQUENCE [LARGE SCALE GENOMIC DNA]</scope>
    <source>
        <strain evidence="1">J267</strain>
        <tissue evidence="1">Leaf</tissue>
    </source>
</reference>
<evidence type="ECO:0000313" key="2">
    <source>
        <dbReference type="Proteomes" id="UP000325577"/>
    </source>
</evidence>
<dbReference type="EMBL" id="CM018051">
    <property type="protein sequence ID" value="KAA8516825.1"/>
    <property type="molecule type" value="Genomic_DNA"/>
</dbReference>
<gene>
    <name evidence="1" type="ORF">F0562_017357</name>
</gene>
<accession>A0A5J4ZDY4</accession>
<name>A0A5J4ZDY4_9ASTE</name>